<feature type="transmembrane region" description="Helical" evidence="1">
    <location>
        <begin position="242"/>
        <end position="261"/>
    </location>
</feature>
<feature type="transmembrane region" description="Helical" evidence="1">
    <location>
        <begin position="267"/>
        <end position="285"/>
    </location>
</feature>
<dbReference type="Gene3D" id="3.40.1090.10">
    <property type="entry name" value="Cytosolic phospholipase A2 catalytic domain"/>
    <property type="match status" value="1"/>
</dbReference>
<name>A0A9X1HQK3_9BACT</name>
<evidence type="ECO:0000313" key="4">
    <source>
        <dbReference type="EMBL" id="MCA6077641.1"/>
    </source>
</evidence>
<evidence type="ECO:0000313" key="2">
    <source>
        <dbReference type="EMBL" id="MCA6075336.1"/>
    </source>
</evidence>
<keyword evidence="5" id="KW-1185">Reference proteome</keyword>
<dbReference type="InterPro" id="IPR016035">
    <property type="entry name" value="Acyl_Trfase/lysoPLipase"/>
</dbReference>
<dbReference type="RefSeq" id="WP_225698439.1">
    <property type="nucleotide sequence ID" value="NZ_JAIXNE010000002.1"/>
</dbReference>
<dbReference type="AlphaFoldDB" id="A0A9X1HQK3"/>
<comment type="caution">
    <text evidence="3">The sequence shown here is derived from an EMBL/GenBank/DDBJ whole genome shotgun (WGS) entry which is preliminary data.</text>
</comment>
<feature type="transmembrane region" description="Helical" evidence="1">
    <location>
        <begin position="31"/>
        <end position="55"/>
    </location>
</feature>
<accession>A0A9X1HQK3</accession>
<reference evidence="3" key="1">
    <citation type="submission" date="2021-09" db="EMBL/GenBank/DDBJ databases">
        <title>Fulvivirga sp. isolated from coastal sediment.</title>
        <authorList>
            <person name="Yu H."/>
        </authorList>
    </citation>
    <scope>NUCLEOTIDE SEQUENCE</scope>
    <source>
        <strain evidence="3">1062</strain>
    </source>
</reference>
<organism evidence="3 5">
    <name type="scientific">Fulvivirga sedimenti</name>
    <dbReference type="NCBI Taxonomy" id="2879465"/>
    <lineage>
        <taxon>Bacteria</taxon>
        <taxon>Pseudomonadati</taxon>
        <taxon>Bacteroidota</taxon>
        <taxon>Cytophagia</taxon>
        <taxon>Cytophagales</taxon>
        <taxon>Fulvivirgaceae</taxon>
        <taxon>Fulvivirga</taxon>
    </lineage>
</organism>
<keyword evidence="1" id="KW-0472">Membrane</keyword>
<feature type="transmembrane region" description="Helical" evidence="1">
    <location>
        <begin position="110"/>
        <end position="130"/>
    </location>
</feature>
<sequence length="764" mass="88130">MKQIKILAELLWYSLPVQLLLNHFKRNQMLLLWWVFLFAIISGNFGNYLGVPYLFLDPVYLDDVGFFSFLAMGAVFAGLSMIFHITSYILDGPRFSFIGTVSQPFFTFSVNNSLIPLSFMIAYMVLVVQYQITNEFTEGSTLLIYILGIITGFSLMTIAFYVYIRFTNKDIFRYVVCKVDEKLKENITVTRASAMKKLQLARKRQLRVDTFIDRNFDFRKVPNNEGFYDKATILQVFDQNHLNLVTVELVLFLILLFIGVFNDYPVFQIPAAASTVILITIFVMFTGAFSYWFGSWAGTAALVLLFVVNFMVQQNVLEKTYKAYGLNYSVEEKPVYSDKQIRSMTKPAMFRKDSLETVEILNNWRAKFNRPPKMIFVCVSGGGQRAALWSYNVLDEIDHQTSGKFMEQTMLITGASGGLIGAAYFRELIYQQKIGQLENRDDPMFREQLGRDNLNAVIFSFLMNDLFSGWRKFEYGGYRYARDRGFSFEEQLNKNTGKLFDKSLHAFKEPEQQALIPMMILAPTIVNDGRKLYISPQHISYMVNPVTNNYPEEKVTGIEFQRFFESVGGEDLRFLSALRMNATFPYITPNVTLPSEPALEIMDAGVNDNFGISDAVRFMFVFREWIARNTSGVLLISIRDSDKNPEVLPRNSLSLFDRITLPISTIYQNFESMQDITNDTQVEYANSWMKVPFDRIDIQYIPDELSKENLSVADSLRMENAQRASLSWRLTQREKESLLRNLQTEKNRNAFLQIRSIVQEGQAN</sequence>
<evidence type="ECO:0000313" key="5">
    <source>
        <dbReference type="Proteomes" id="UP001139409"/>
    </source>
</evidence>
<dbReference type="SUPFAM" id="SSF52151">
    <property type="entry name" value="FabD/lysophospholipase-like"/>
    <property type="match status" value="1"/>
</dbReference>
<feature type="transmembrane region" description="Helical" evidence="1">
    <location>
        <begin position="142"/>
        <end position="164"/>
    </location>
</feature>
<gene>
    <name evidence="2" type="ORF">LDX50_10675</name>
    <name evidence="3" type="ORF">LDX50_16645</name>
    <name evidence="4" type="ORF">LDX50_22365</name>
</gene>
<proteinExistence type="predicted"/>
<keyword evidence="1" id="KW-1133">Transmembrane helix</keyword>
<evidence type="ECO:0000256" key="1">
    <source>
        <dbReference type="SAM" id="Phobius"/>
    </source>
</evidence>
<feature type="transmembrane region" description="Helical" evidence="1">
    <location>
        <begin position="292"/>
        <end position="312"/>
    </location>
</feature>
<dbReference type="Proteomes" id="UP001139409">
    <property type="component" value="Unassembled WGS sequence"/>
</dbReference>
<feature type="transmembrane region" description="Helical" evidence="1">
    <location>
        <begin position="67"/>
        <end position="90"/>
    </location>
</feature>
<dbReference type="EMBL" id="JAIXNE010000004">
    <property type="protein sequence ID" value="MCA6077641.1"/>
    <property type="molecule type" value="Genomic_DNA"/>
</dbReference>
<protein>
    <submittedName>
        <fullName evidence="3">Patatin-like phospholipase family protein</fullName>
    </submittedName>
</protein>
<dbReference type="EMBL" id="JAIXNE010000003">
    <property type="protein sequence ID" value="MCA6076513.1"/>
    <property type="molecule type" value="Genomic_DNA"/>
</dbReference>
<evidence type="ECO:0000313" key="3">
    <source>
        <dbReference type="EMBL" id="MCA6076513.1"/>
    </source>
</evidence>
<keyword evidence="1" id="KW-0812">Transmembrane</keyword>
<dbReference type="EMBL" id="JAIXNE010000002">
    <property type="protein sequence ID" value="MCA6075336.1"/>
    <property type="molecule type" value="Genomic_DNA"/>
</dbReference>